<dbReference type="GO" id="GO:0005730">
    <property type="term" value="C:nucleolus"/>
    <property type="evidence" value="ECO:0007669"/>
    <property type="project" value="TreeGrafter"/>
</dbReference>
<dbReference type="Gene3D" id="1.25.40.180">
    <property type="match status" value="1"/>
</dbReference>
<dbReference type="PANTHER" id="PTHR18034:SF4">
    <property type="entry name" value="NUCLEOLAR MIF4G DOMAIN-CONTAINING PROTEIN 1"/>
    <property type="match status" value="1"/>
</dbReference>
<gene>
    <name evidence="3" type="ORF">RFI_09754</name>
</gene>
<dbReference type="Proteomes" id="UP000023152">
    <property type="component" value="Unassembled WGS sequence"/>
</dbReference>
<feature type="non-terminal residue" evidence="3">
    <location>
        <position position="1"/>
    </location>
</feature>
<keyword evidence="2" id="KW-0812">Transmembrane</keyword>
<feature type="compositionally biased region" description="Low complexity" evidence="1">
    <location>
        <begin position="33"/>
        <end position="42"/>
    </location>
</feature>
<evidence type="ECO:0008006" key="5">
    <source>
        <dbReference type="Google" id="ProtNLM"/>
    </source>
</evidence>
<dbReference type="InterPro" id="IPR050781">
    <property type="entry name" value="CWC22_splicing_factor"/>
</dbReference>
<keyword evidence="2" id="KW-0472">Membrane</keyword>
<dbReference type="GO" id="GO:0003723">
    <property type="term" value="F:RNA binding"/>
    <property type="evidence" value="ECO:0007669"/>
    <property type="project" value="TreeGrafter"/>
</dbReference>
<evidence type="ECO:0000256" key="1">
    <source>
        <dbReference type="SAM" id="MobiDB-lite"/>
    </source>
</evidence>
<dbReference type="SUPFAM" id="SSF48371">
    <property type="entry name" value="ARM repeat"/>
    <property type="match status" value="1"/>
</dbReference>
<dbReference type="GO" id="GO:0042274">
    <property type="term" value="P:ribosomal small subunit biogenesis"/>
    <property type="evidence" value="ECO:0007669"/>
    <property type="project" value="TreeGrafter"/>
</dbReference>
<dbReference type="AlphaFoldDB" id="X6NNY0"/>
<keyword evidence="2" id="KW-1133">Transmembrane helix</keyword>
<protein>
    <recommendedName>
        <fullName evidence="5">MIF4G domain-containing protein</fullName>
    </recommendedName>
</protein>
<feature type="transmembrane region" description="Helical" evidence="2">
    <location>
        <begin position="225"/>
        <end position="248"/>
    </location>
</feature>
<accession>X6NNY0</accession>
<dbReference type="InterPro" id="IPR016024">
    <property type="entry name" value="ARM-type_fold"/>
</dbReference>
<evidence type="ECO:0000313" key="3">
    <source>
        <dbReference type="EMBL" id="ETO27379.1"/>
    </source>
</evidence>
<comment type="caution">
    <text evidence="3">The sequence shown here is derived from an EMBL/GenBank/DDBJ whole genome shotgun (WGS) entry which is preliminary data.</text>
</comment>
<dbReference type="EMBL" id="ASPP01007299">
    <property type="protein sequence ID" value="ETO27379.1"/>
    <property type="molecule type" value="Genomic_DNA"/>
</dbReference>
<feature type="compositionally biased region" description="Acidic residues" evidence="1">
    <location>
        <begin position="20"/>
        <end position="32"/>
    </location>
</feature>
<organism evidence="3 4">
    <name type="scientific">Reticulomyxa filosa</name>
    <dbReference type="NCBI Taxonomy" id="46433"/>
    <lineage>
        <taxon>Eukaryota</taxon>
        <taxon>Sar</taxon>
        <taxon>Rhizaria</taxon>
        <taxon>Retaria</taxon>
        <taxon>Foraminifera</taxon>
        <taxon>Monothalamids</taxon>
        <taxon>Reticulomyxidae</taxon>
        <taxon>Reticulomyxa</taxon>
    </lineage>
</organism>
<feature type="compositionally biased region" description="Basic and acidic residues" evidence="1">
    <location>
        <begin position="1"/>
        <end position="19"/>
    </location>
</feature>
<keyword evidence="4" id="KW-1185">Reference proteome</keyword>
<name>X6NNY0_RETFI</name>
<dbReference type="PANTHER" id="PTHR18034">
    <property type="entry name" value="CELL CYCLE CONTROL PROTEIN CWF22-RELATED"/>
    <property type="match status" value="1"/>
</dbReference>
<proteinExistence type="predicted"/>
<reference evidence="3 4" key="1">
    <citation type="journal article" date="2013" name="Curr. Biol.">
        <title>The Genome of the Foraminiferan Reticulomyxa filosa.</title>
        <authorList>
            <person name="Glockner G."/>
            <person name="Hulsmann N."/>
            <person name="Schleicher M."/>
            <person name="Noegel A.A."/>
            <person name="Eichinger L."/>
            <person name="Gallinger C."/>
            <person name="Pawlowski J."/>
            <person name="Sierra R."/>
            <person name="Euteneuer U."/>
            <person name="Pillet L."/>
            <person name="Moustafa A."/>
            <person name="Platzer M."/>
            <person name="Groth M."/>
            <person name="Szafranski K."/>
            <person name="Schliwa M."/>
        </authorList>
    </citation>
    <scope>NUCLEOTIDE SEQUENCE [LARGE SCALE GENOMIC DNA]</scope>
</reference>
<feature type="region of interest" description="Disordered" evidence="1">
    <location>
        <begin position="1"/>
        <end position="68"/>
    </location>
</feature>
<sequence length="314" mass="35075">EKKERRKRREELFGEAVEHSDEELIEDNEQSENQEAAEANGNSKKRNLSRMRETETQQDESAEAAAGTGAGAGAVAVVGAAAGASVKRKYIPPQLRRLQEGVMGRSANTALDRQIQSYLNRLNETNLDWAVNGVMEANQSFTRNDVVESMCRGIIGALRGTEDSKGLQHIVLCMAAFVTGIHFQLGTLVGSSVIEKLCLECDRIMKDESEWENERKVAMISYLRLFAYLYLFGSLTPKFVVGLSLALITCCQQRKHLVGFALIHTLMKLCGVRLRNDSPIEFRDVIAAVMNWNKETATVSIAERVCYLFIYLFV</sequence>
<evidence type="ECO:0000256" key="2">
    <source>
        <dbReference type="SAM" id="Phobius"/>
    </source>
</evidence>
<dbReference type="OrthoDB" id="10260961at2759"/>
<evidence type="ECO:0000313" key="4">
    <source>
        <dbReference type="Proteomes" id="UP000023152"/>
    </source>
</evidence>